<feature type="domain" description="ABC-type uncharacterised transport system" evidence="3">
    <location>
        <begin position="208"/>
        <end position="487"/>
    </location>
</feature>
<keyword evidence="2" id="KW-1133">Transmembrane helix</keyword>
<dbReference type="InterPro" id="IPR019196">
    <property type="entry name" value="ABC_transp_unknown"/>
</dbReference>
<dbReference type="EMBL" id="MSCH01000003">
    <property type="protein sequence ID" value="PQJ55210.1"/>
    <property type="molecule type" value="Genomic_DNA"/>
</dbReference>
<comment type="caution">
    <text evidence="5">The sequence shown here is derived from an EMBL/GenBank/DDBJ whole genome shotgun (WGS) entry which is preliminary data.</text>
</comment>
<feature type="transmembrane region" description="Helical" evidence="2">
    <location>
        <begin position="599"/>
        <end position="617"/>
    </location>
</feature>
<protein>
    <submittedName>
        <fullName evidence="5">ABC transporter</fullName>
    </submittedName>
</protein>
<evidence type="ECO:0000259" key="3">
    <source>
        <dbReference type="Pfam" id="PF09822"/>
    </source>
</evidence>
<feature type="transmembrane region" description="Helical" evidence="2">
    <location>
        <begin position="12"/>
        <end position="33"/>
    </location>
</feature>
<name>A0A2S7V108_9GAMM</name>
<dbReference type="Pfam" id="PF09822">
    <property type="entry name" value="ABC_transp_aux"/>
    <property type="match status" value="1"/>
</dbReference>
<sequence>MHSKSSIKRVSFPIALGVIAFAFLALVLLNNVLLNKVRLDLTEGNVYSITDGTHQVLSAIDEPITLYFFFSDKATEGLTSLRNYANRVKTLLQEYELYADGKIKLQIIDPEAFSEAEDKASEMGLVAAPINATGDSIYFGLAGTNSLDDKEIIAFFDPSQESLLEYELSKLVHKLSDPTPIKVSILSSLPIQGGTNPNPMAMQMGQAQTFPEWAVLNQLKQLYQVEMLETNAETIPEDTNVLMIIHPKELADAQLFAIEQYVLAGGKTFILVDPSSDSDSQGTNVMGVPEVSTSNLEPLFTAWGIDYDPDTVVLDGAKGLEIMMPDGMPGRHIGYLGLDKDNIDELDVVTASLSSINGASMGALRLLDDATTSLSPLLISSEYTDFTDLARYQMSGTNPDILLTDFTARNANVVLAARISGAAKTAFDTLPEGVAGTDWIKFSDNIQLIVVADTDLLTDRFWVQSSNFFGETVLQPFANNGDFVVNAVDNLGGNSALLSIRGRGDYQRPFDVVEQLTVEAEAKFREQEQQLQQQLNETENQLAELQNQQADNGSLVLSPEQEAAVESFVAKKLEIRKQLREVQHQLNKDIESLGTVIKLLNIAFFPLILTLGLGLLARRIRYKMSAQYQVKPQAEAKQTPEATKAKTKK</sequence>
<organism evidence="5 6">
    <name type="scientific">Psychrosphaera saromensis</name>
    <dbReference type="NCBI Taxonomy" id="716813"/>
    <lineage>
        <taxon>Bacteria</taxon>
        <taxon>Pseudomonadati</taxon>
        <taxon>Pseudomonadota</taxon>
        <taxon>Gammaproteobacteria</taxon>
        <taxon>Alteromonadales</taxon>
        <taxon>Pseudoalteromonadaceae</taxon>
        <taxon>Psychrosphaera</taxon>
    </lineage>
</organism>
<keyword evidence="1" id="KW-0175">Coiled coil</keyword>
<dbReference type="AlphaFoldDB" id="A0A2S7V108"/>
<proteinExistence type="predicted"/>
<reference evidence="5 6" key="1">
    <citation type="submission" date="2016-12" db="EMBL/GenBank/DDBJ databases">
        <title>Diversity of luminous bacteria.</title>
        <authorList>
            <person name="Yoshizawa S."/>
            <person name="Kogure K."/>
        </authorList>
    </citation>
    <scope>NUCLEOTIDE SEQUENCE [LARGE SCALE GENOMIC DNA]</scope>
    <source>
        <strain evidence="5 6">SA4-48</strain>
    </source>
</reference>
<accession>A0A2S7V108</accession>
<evidence type="ECO:0000259" key="4">
    <source>
        <dbReference type="Pfam" id="PF23357"/>
    </source>
</evidence>
<feature type="coiled-coil region" evidence="1">
    <location>
        <begin position="517"/>
        <end position="551"/>
    </location>
</feature>
<keyword evidence="6" id="KW-1185">Reference proteome</keyword>
<gene>
    <name evidence="5" type="ORF">BTO11_07960</name>
</gene>
<dbReference type="InterPro" id="IPR055396">
    <property type="entry name" value="DUF7088"/>
</dbReference>
<dbReference type="Pfam" id="PF23357">
    <property type="entry name" value="DUF7088"/>
    <property type="match status" value="1"/>
</dbReference>
<evidence type="ECO:0000256" key="1">
    <source>
        <dbReference type="SAM" id="Coils"/>
    </source>
</evidence>
<keyword evidence="2" id="KW-0812">Transmembrane</keyword>
<evidence type="ECO:0000256" key="2">
    <source>
        <dbReference type="SAM" id="Phobius"/>
    </source>
</evidence>
<evidence type="ECO:0000313" key="5">
    <source>
        <dbReference type="EMBL" id="PQJ55210.1"/>
    </source>
</evidence>
<dbReference type="Proteomes" id="UP000239007">
    <property type="component" value="Unassembled WGS sequence"/>
</dbReference>
<feature type="domain" description="DUF7088" evidence="4">
    <location>
        <begin position="44"/>
        <end position="143"/>
    </location>
</feature>
<dbReference type="OrthoDB" id="9777219at2"/>
<keyword evidence="2" id="KW-0472">Membrane</keyword>
<evidence type="ECO:0000313" key="6">
    <source>
        <dbReference type="Proteomes" id="UP000239007"/>
    </source>
</evidence>